<reference evidence="2 3" key="1">
    <citation type="submission" date="2019-02" db="EMBL/GenBank/DDBJ databases">
        <title>Deep-cultivation of Planctomycetes and their phenomic and genomic characterization uncovers novel biology.</title>
        <authorList>
            <person name="Wiegand S."/>
            <person name="Jogler M."/>
            <person name="Boedeker C."/>
            <person name="Pinto D."/>
            <person name="Vollmers J."/>
            <person name="Rivas-Marin E."/>
            <person name="Kohn T."/>
            <person name="Peeters S.H."/>
            <person name="Heuer A."/>
            <person name="Rast P."/>
            <person name="Oberbeckmann S."/>
            <person name="Bunk B."/>
            <person name="Jeske O."/>
            <person name="Meyerdierks A."/>
            <person name="Storesund J.E."/>
            <person name="Kallscheuer N."/>
            <person name="Luecker S."/>
            <person name="Lage O.M."/>
            <person name="Pohl T."/>
            <person name="Merkel B.J."/>
            <person name="Hornburger P."/>
            <person name="Mueller R.-W."/>
            <person name="Bruemmer F."/>
            <person name="Labrenz M."/>
            <person name="Spormann A.M."/>
            <person name="Op den Camp H."/>
            <person name="Overmann J."/>
            <person name="Amann R."/>
            <person name="Jetten M.S.M."/>
            <person name="Mascher T."/>
            <person name="Medema M.H."/>
            <person name="Devos D.P."/>
            <person name="Kaster A.-K."/>
            <person name="Ovreas L."/>
            <person name="Rohde M."/>
            <person name="Galperin M.Y."/>
            <person name="Jogler C."/>
        </authorList>
    </citation>
    <scope>NUCLEOTIDE SEQUENCE [LARGE SCALE GENOMIC DNA]</scope>
    <source>
        <strain evidence="2 3">Pla163</strain>
    </source>
</reference>
<feature type="domain" description="Acyclic terpene utilisation N-terminal" evidence="1">
    <location>
        <begin position="9"/>
        <end position="455"/>
    </location>
</feature>
<evidence type="ECO:0000259" key="1">
    <source>
        <dbReference type="Pfam" id="PF07287"/>
    </source>
</evidence>
<dbReference type="OrthoDB" id="9763456at2"/>
<gene>
    <name evidence="2" type="ORF">Pla163_07080</name>
</gene>
<dbReference type="EMBL" id="CP036290">
    <property type="protein sequence ID" value="QDU83609.1"/>
    <property type="molecule type" value="Genomic_DNA"/>
</dbReference>
<dbReference type="PANTHER" id="PTHR47708">
    <property type="match status" value="1"/>
</dbReference>
<dbReference type="InterPro" id="IPR010839">
    <property type="entry name" value="AtuA_N"/>
</dbReference>
<dbReference type="Proteomes" id="UP000319342">
    <property type="component" value="Chromosome"/>
</dbReference>
<evidence type="ECO:0000313" key="3">
    <source>
        <dbReference type="Proteomes" id="UP000319342"/>
    </source>
</evidence>
<organism evidence="2 3">
    <name type="scientific">Rohdeia mirabilis</name>
    <dbReference type="NCBI Taxonomy" id="2528008"/>
    <lineage>
        <taxon>Bacteria</taxon>
        <taxon>Pseudomonadati</taxon>
        <taxon>Planctomycetota</taxon>
        <taxon>Planctomycetia</taxon>
        <taxon>Planctomycetia incertae sedis</taxon>
        <taxon>Rohdeia</taxon>
    </lineage>
</organism>
<sequence length="459" mass="48430">MSDPKRPLVRIANGQGFWGDSILGPIRLVREGPLDYLTLDYLAEVTLSIMQKLRSRDPSKGYATDFVKLIERTAKDLVEKDIKVVANAGGVNPRACRDAVLEALRAQGLHGVKVATVEGDDILESLDTLTAAGEPFTNMDTGAALSGVRDTVTSANVYLGAFPIAEALATGAQIVITGRGTDPGLVLGPLIHEFGWGPEDLDQLAAGTIAGHIVECGAQCTGGNHTDWQSIPDMAMIGYPVIEATPSGDFTVTKHEGTGGRVDVGSVVHQLCYEMGDPANYITPDVVADFTSVSIEQDGENRVAIRGAKGLPATPTFKASLSYADGWKALGQLTISGPDALAKARACAEIVWQRLAYDGFEYGPEERLVEFVGANVCHAGIPIPEASDPSEVVLRMGVKGPDRAKVDRFGSELVPLVTSGPPGVTGFAGGRPKATEIIGFWPALVAKEHITTNVTVSES</sequence>
<accession>A0A518CWM1</accession>
<dbReference type="PANTHER" id="PTHR47708:SF2">
    <property type="entry name" value="SI:CH73-132F6.5"/>
    <property type="match status" value="1"/>
</dbReference>
<dbReference type="Pfam" id="PF07287">
    <property type="entry name" value="AtuA"/>
    <property type="match status" value="1"/>
</dbReference>
<dbReference type="RefSeq" id="WP_145183617.1">
    <property type="nucleotide sequence ID" value="NZ_CP036290.1"/>
</dbReference>
<keyword evidence="3" id="KW-1185">Reference proteome</keyword>
<evidence type="ECO:0000313" key="2">
    <source>
        <dbReference type="EMBL" id="QDU83609.1"/>
    </source>
</evidence>
<name>A0A518CWM1_9BACT</name>
<protein>
    <recommendedName>
        <fullName evidence="1">Acyclic terpene utilisation N-terminal domain-containing protein</fullName>
    </recommendedName>
</protein>
<proteinExistence type="predicted"/>
<dbReference type="AlphaFoldDB" id="A0A518CWM1"/>